<dbReference type="RefSeq" id="WP_258341800.1">
    <property type="nucleotide sequence ID" value="NZ_BAAAYK010000038.1"/>
</dbReference>
<evidence type="ECO:0000259" key="1">
    <source>
        <dbReference type="Pfam" id="PF13460"/>
    </source>
</evidence>
<dbReference type="Gene3D" id="3.90.25.10">
    <property type="entry name" value="UDP-galactose 4-epimerase, domain 1"/>
    <property type="match status" value="1"/>
</dbReference>
<dbReference type="CDD" id="cd05269">
    <property type="entry name" value="TMR_SDR_a"/>
    <property type="match status" value="1"/>
</dbReference>
<accession>A0ABP6RUC7</accession>
<name>A0ABP6RUC7_9PSEU</name>
<dbReference type="InterPro" id="IPR036291">
    <property type="entry name" value="NAD(P)-bd_dom_sf"/>
</dbReference>
<dbReference type="SUPFAM" id="SSF51735">
    <property type="entry name" value="NAD(P)-binding Rossmann-fold domains"/>
    <property type="match status" value="1"/>
</dbReference>
<evidence type="ECO:0000313" key="3">
    <source>
        <dbReference type="Proteomes" id="UP001500483"/>
    </source>
</evidence>
<dbReference type="Proteomes" id="UP001500483">
    <property type="component" value="Unassembled WGS sequence"/>
</dbReference>
<dbReference type="Gene3D" id="3.40.50.720">
    <property type="entry name" value="NAD(P)-binding Rossmann-like Domain"/>
    <property type="match status" value="1"/>
</dbReference>
<dbReference type="InterPro" id="IPR016040">
    <property type="entry name" value="NAD(P)-bd_dom"/>
</dbReference>
<dbReference type="EMBL" id="BAAAYK010000038">
    <property type="protein sequence ID" value="GAA3360554.1"/>
    <property type="molecule type" value="Genomic_DNA"/>
</dbReference>
<dbReference type="InterPro" id="IPR052718">
    <property type="entry name" value="NmrA-type_oxidoreductase"/>
</dbReference>
<protein>
    <submittedName>
        <fullName evidence="2">SDR family oxidoreductase</fullName>
    </submittedName>
</protein>
<sequence length="301" mass="31957">MGKLMVTGATGHLGRAALHQLLRSQPAERLVGLARDPSRAADLAERGVEVRRGDYFDHGSLVRAFAGVERLLLVSAVALSDRNAQHFNAIAAAKQAGVEHVVFTAVQRDEGSDVRQPGVTDSDVFAEQALQASGLTWTVLRQPIFLDVLGTSLGADPYRNGVRVPDGAGAVAPALRRDLAAASAAVLTEDGHENTTYTLSGSESGSFREIAAALSEVHGAPVPHVPVAPEDYVDGLIAELGVPRSLAEFMAEWTAAINRGEFGASTGDLERLIGYRPTGYREFFARHYPLVVPDAEQAVAD</sequence>
<comment type="caution">
    <text evidence="2">The sequence shown here is derived from an EMBL/GenBank/DDBJ whole genome shotgun (WGS) entry which is preliminary data.</text>
</comment>
<dbReference type="Pfam" id="PF13460">
    <property type="entry name" value="NAD_binding_10"/>
    <property type="match status" value="1"/>
</dbReference>
<proteinExistence type="predicted"/>
<feature type="domain" description="NAD(P)-binding" evidence="1">
    <location>
        <begin position="8"/>
        <end position="188"/>
    </location>
</feature>
<evidence type="ECO:0000313" key="2">
    <source>
        <dbReference type="EMBL" id="GAA3360554.1"/>
    </source>
</evidence>
<gene>
    <name evidence="2" type="ORF">GCM10020366_41020</name>
</gene>
<dbReference type="PANTHER" id="PTHR47129">
    <property type="entry name" value="QUINONE OXIDOREDUCTASE 2"/>
    <property type="match status" value="1"/>
</dbReference>
<dbReference type="PANTHER" id="PTHR47129:SF1">
    <property type="entry name" value="NMRA-LIKE DOMAIN-CONTAINING PROTEIN"/>
    <property type="match status" value="1"/>
</dbReference>
<reference evidence="3" key="1">
    <citation type="journal article" date="2019" name="Int. J. Syst. Evol. Microbiol.">
        <title>The Global Catalogue of Microorganisms (GCM) 10K type strain sequencing project: providing services to taxonomists for standard genome sequencing and annotation.</title>
        <authorList>
            <consortium name="The Broad Institute Genomics Platform"/>
            <consortium name="The Broad Institute Genome Sequencing Center for Infectious Disease"/>
            <person name="Wu L."/>
            <person name="Ma J."/>
        </authorList>
    </citation>
    <scope>NUCLEOTIDE SEQUENCE [LARGE SCALE GENOMIC DNA]</scope>
    <source>
        <strain evidence="3">JCM 9687</strain>
    </source>
</reference>
<organism evidence="2 3">
    <name type="scientific">Saccharopolyspora gregorii</name>
    <dbReference type="NCBI Taxonomy" id="33914"/>
    <lineage>
        <taxon>Bacteria</taxon>
        <taxon>Bacillati</taxon>
        <taxon>Actinomycetota</taxon>
        <taxon>Actinomycetes</taxon>
        <taxon>Pseudonocardiales</taxon>
        <taxon>Pseudonocardiaceae</taxon>
        <taxon>Saccharopolyspora</taxon>
    </lineage>
</organism>
<keyword evidence="3" id="KW-1185">Reference proteome</keyword>